<evidence type="ECO:0000256" key="4">
    <source>
        <dbReference type="ARBA" id="ARBA00022989"/>
    </source>
</evidence>
<evidence type="ECO:0000256" key="1">
    <source>
        <dbReference type="ARBA" id="ARBA00004651"/>
    </source>
</evidence>
<dbReference type="EMBL" id="FOIR01000001">
    <property type="protein sequence ID" value="SEV96629.1"/>
    <property type="molecule type" value="Genomic_DNA"/>
</dbReference>
<dbReference type="InterPro" id="IPR050833">
    <property type="entry name" value="Poly_Biosynth_Transport"/>
</dbReference>
<evidence type="ECO:0000256" key="6">
    <source>
        <dbReference type="SAM" id="Phobius"/>
    </source>
</evidence>
<keyword evidence="2" id="KW-1003">Cell membrane</keyword>
<feature type="transmembrane region" description="Helical" evidence="6">
    <location>
        <begin position="7"/>
        <end position="26"/>
    </location>
</feature>
<dbReference type="RefSeq" id="WP_090257354.1">
    <property type="nucleotide sequence ID" value="NZ_FOIR01000001.1"/>
</dbReference>
<gene>
    <name evidence="7" type="ORF">SAMN05216290_0960</name>
</gene>
<sequence length="402" mass="45766">MKTKDLFVVYGVSSITGALPFIFAPVVSDILEVEEFGFYNLLHSSVYFLMPILTLGYQTAIRSKISQSPFLFRKTIRTWGGLILFQSVVVSLIYAIARLLNLVELETVNFLVVVSAAIPIAVMSFLRIYWELLERFISISIIKFVSTLSVYLLVLLFLEFQGGYYSRIIPQILVYTAVCGVLLLLIFKEGGQTEGKPPKHKELLGIGWPLTLVSFLDLFVLNMDKWLVLTFRGDYELGLYTAYFYFYTGLVFLATPLGSIIETYIFKNKKEASHLRLLLYGIVFVLVTISLVLNSQLVDLLFGEDYMQHSFLVAVFAFAGFFRVLISDRIRDLVHIRGQKQSATVYLICTVIFGVIIYLAAKLGNYIHIAFAILGFNLIIFLFLTLLYRNLKLKLNENLSRP</sequence>
<proteinExistence type="predicted"/>
<feature type="transmembrane region" description="Helical" evidence="6">
    <location>
        <begin position="203"/>
        <end position="223"/>
    </location>
</feature>
<evidence type="ECO:0000256" key="2">
    <source>
        <dbReference type="ARBA" id="ARBA00022475"/>
    </source>
</evidence>
<keyword evidence="3 6" id="KW-0812">Transmembrane</keyword>
<feature type="transmembrane region" description="Helical" evidence="6">
    <location>
        <begin position="243"/>
        <end position="265"/>
    </location>
</feature>
<dbReference type="AlphaFoldDB" id="A0A1I0N6B5"/>
<evidence type="ECO:0000256" key="5">
    <source>
        <dbReference type="ARBA" id="ARBA00023136"/>
    </source>
</evidence>
<comment type="subcellular location">
    <subcellularLocation>
        <location evidence="1">Cell membrane</location>
        <topology evidence="1">Multi-pass membrane protein</topology>
    </subcellularLocation>
</comment>
<accession>A0A1I0N6B5</accession>
<feature type="transmembrane region" description="Helical" evidence="6">
    <location>
        <begin position="345"/>
        <end position="361"/>
    </location>
</feature>
<dbReference type="GeneID" id="99985698"/>
<protein>
    <submittedName>
        <fullName evidence="7">Membrane protein involved in the export of O-antigen and teichoic acid</fullName>
    </submittedName>
</protein>
<dbReference type="PANTHER" id="PTHR30250">
    <property type="entry name" value="PST FAMILY PREDICTED COLANIC ACID TRANSPORTER"/>
    <property type="match status" value="1"/>
</dbReference>
<feature type="transmembrane region" description="Helical" evidence="6">
    <location>
        <begin position="306"/>
        <end position="325"/>
    </location>
</feature>
<dbReference type="PANTHER" id="PTHR30250:SF11">
    <property type="entry name" value="O-ANTIGEN TRANSPORTER-RELATED"/>
    <property type="match status" value="1"/>
</dbReference>
<keyword evidence="5 6" id="KW-0472">Membrane</keyword>
<dbReference type="STRING" id="1267423.SAMN05216290_0960"/>
<keyword evidence="4 6" id="KW-1133">Transmembrane helix</keyword>
<feature type="transmembrane region" description="Helical" evidence="6">
    <location>
        <begin position="136"/>
        <end position="158"/>
    </location>
</feature>
<keyword evidence="8" id="KW-1185">Reference proteome</keyword>
<feature type="transmembrane region" description="Helical" evidence="6">
    <location>
        <begin position="109"/>
        <end position="129"/>
    </location>
</feature>
<dbReference type="Pfam" id="PF01943">
    <property type="entry name" value="Polysacc_synt"/>
    <property type="match status" value="1"/>
</dbReference>
<evidence type="ECO:0000313" key="7">
    <source>
        <dbReference type="EMBL" id="SEV96629.1"/>
    </source>
</evidence>
<organism evidence="7 8">
    <name type="scientific">Roseivirga pacifica</name>
    <dbReference type="NCBI Taxonomy" id="1267423"/>
    <lineage>
        <taxon>Bacteria</taxon>
        <taxon>Pseudomonadati</taxon>
        <taxon>Bacteroidota</taxon>
        <taxon>Cytophagia</taxon>
        <taxon>Cytophagales</taxon>
        <taxon>Roseivirgaceae</taxon>
        <taxon>Roseivirga</taxon>
    </lineage>
</organism>
<feature type="transmembrane region" description="Helical" evidence="6">
    <location>
        <begin position="277"/>
        <end position="294"/>
    </location>
</feature>
<dbReference type="Proteomes" id="UP000199437">
    <property type="component" value="Unassembled WGS sequence"/>
</dbReference>
<feature type="transmembrane region" description="Helical" evidence="6">
    <location>
        <begin position="78"/>
        <end position="97"/>
    </location>
</feature>
<evidence type="ECO:0000313" key="8">
    <source>
        <dbReference type="Proteomes" id="UP000199437"/>
    </source>
</evidence>
<evidence type="ECO:0000256" key="3">
    <source>
        <dbReference type="ARBA" id="ARBA00022692"/>
    </source>
</evidence>
<feature type="transmembrane region" description="Helical" evidence="6">
    <location>
        <begin position="164"/>
        <end position="187"/>
    </location>
</feature>
<dbReference type="InterPro" id="IPR002797">
    <property type="entry name" value="Polysacc_synth"/>
</dbReference>
<dbReference type="GO" id="GO:0005886">
    <property type="term" value="C:plasma membrane"/>
    <property type="evidence" value="ECO:0007669"/>
    <property type="project" value="UniProtKB-SubCell"/>
</dbReference>
<name>A0A1I0N6B5_9BACT</name>
<reference evidence="8" key="1">
    <citation type="submission" date="2016-10" db="EMBL/GenBank/DDBJ databases">
        <authorList>
            <person name="Varghese N."/>
            <person name="Submissions S."/>
        </authorList>
    </citation>
    <scope>NUCLEOTIDE SEQUENCE [LARGE SCALE GENOMIC DNA]</scope>
    <source>
        <strain evidence="8">CGMCC 1.12402</strain>
    </source>
</reference>
<feature type="transmembrane region" description="Helical" evidence="6">
    <location>
        <begin position="367"/>
        <end position="388"/>
    </location>
</feature>
<feature type="transmembrane region" description="Helical" evidence="6">
    <location>
        <begin position="38"/>
        <end position="57"/>
    </location>
</feature>